<keyword evidence="5" id="KW-1185">Reference proteome</keyword>
<dbReference type="PANTHER" id="PTHR45766:SF6">
    <property type="entry name" value="SWI_SNF-RELATED MATRIX-ASSOCIATED ACTIN-DEPENDENT REGULATOR OF CHROMATIN SUBFAMILY A-LIKE PROTEIN 1"/>
    <property type="match status" value="1"/>
</dbReference>
<dbReference type="Pfam" id="PF00271">
    <property type="entry name" value="Helicase_C"/>
    <property type="match status" value="1"/>
</dbReference>
<dbReference type="Gene3D" id="3.40.50.300">
    <property type="entry name" value="P-loop containing nucleotide triphosphate hydrolases"/>
    <property type="match status" value="1"/>
</dbReference>
<feature type="domain" description="Helicase C-terminal" evidence="3">
    <location>
        <begin position="530"/>
        <end position="707"/>
    </location>
</feature>
<evidence type="ECO:0000256" key="1">
    <source>
        <dbReference type="ARBA" id="ARBA00022801"/>
    </source>
</evidence>
<dbReference type="SMART" id="SM00487">
    <property type="entry name" value="DEXDc"/>
    <property type="match status" value="1"/>
</dbReference>
<evidence type="ECO:0000259" key="3">
    <source>
        <dbReference type="PROSITE" id="PS51194"/>
    </source>
</evidence>
<accession>A0ABR8N3I0</accession>
<protein>
    <submittedName>
        <fullName evidence="4">Uncharacterized protein</fullName>
    </submittedName>
</protein>
<dbReference type="Gene3D" id="3.40.50.10810">
    <property type="entry name" value="Tandem AAA-ATPase domain"/>
    <property type="match status" value="2"/>
</dbReference>
<dbReference type="CDD" id="cd18793">
    <property type="entry name" value="SF2_C_SNF"/>
    <property type="match status" value="1"/>
</dbReference>
<dbReference type="InterPro" id="IPR014001">
    <property type="entry name" value="Helicase_ATP-bd"/>
</dbReference>
<dbReference type="EMBL" id="JACXZA010000005">
    <property type="protein sequence ID" value="MBD3921004.1"/>
    <property type="molecule type" value="Genomic_DNA"/>
</dbReference>
<dbReference type="PROSITE" id="PS51194">
    <property type="entry name" value="HELICASE_CTER"/>
    <property type="match status" value="1"/>
</dbReference>
<proteinExistence type="predicted"/>
<evidence type="ECO:0000313" key="5">
    <source>
        <dbReference type="Proteomes" id="UP000609346"/>
    </source>
</evidence>
<dbReference type="InterPro" id="IPR001650">
    <property type="entry name" value="Helicase_C-like"/>
</dbReference>
<dbReference type="SUPFAM" id="SSF52540">
    <property type="entry name" value="P-loop containing nucleoside triphosphate hydrolases"/>
    <property type="match status" value="2"/>
</dbReference>
<keyword evidence="1" id="KW-0378">Hydrolase</keyword>
<sequence length="1071" mass="125804">MENGSFVYIDNNQQRIAKLISVEGLLAEIEHFYSIDRIENETVLATTLVKAKLERQTRCYYYDENVNRWLMGRIMRKMGRLYEVDFPDSDSRYLDQKEIYVRKVGTRVDPVEVISAKGIETAFFYRYRHSFIKEIITQRSAYSGMTALASSSVWLLPHQFEVVRRVLEDPVPRYILADEVGLGKTIEAGIIIRQFLLDQPDENVLIVVPSFLLVQWQKELEERCYINQFGNRIAWKTFEEISTVDLKSYGFIILDEAHELAKLAFSKAEEDKLIYQYFRNLAHASYGLLLLSATPVLNNENEYLAMLHLIDPDNYSINDLEKFRNLIKRRQEVGHLLVSFRQDARISMLKRGVIELRSEFNNDLRLMNHVENLEHRLHQRSGEDSERKELIRNIRVHLSESYRLHRRLIRNRRESMSSFMNYGRDQGSKIKIKFEYDLDERTPYVNQILDNWRFEAQVHDSSNSSNWPKQALFELLWQGGSTSTTLLQGMIQSRLQGELMENLQSDLTANEKEALLCAPLFDGEIMLLEQLLEVIDVPSEEGDRIDLLCFILMQLLRQQKDIKVVIFTSYTSVCREIGIRLEQVMPAQFALHDKYMTPQQIEKEISRFREDQDCNFLICDTSGEVGRNLQFADHIVHFDLPLSPNRIEQRIGRVDRIGRSKPFAMTVLAGPEIELSYQEAWLQLLDKSLNVFQQSISSLQFLIDEKIPLILRSTYEMGMQGFEEQVESLTESLEEEKLKIYEQHMLDDIDAIEQQSTDIFDELLRYDHEVSSTEFRDALEGWVLEALKFKPVNMENRNVCSYQADLYTLVPYNYLKQFLGNTEQESTYDREVAVTRRNTSLYRIGHQFVDLMNEYIKWDDRGSVFSFWRRVPDWQRKNDWAGFIFHYVVEGDTDALLDLQKQHASRSSQQLKRIMDRFYPPRIETVVVRLNGQCETEQYILDALTEPFNRYEDGGNDTNLTKSRLHYLDQIITAHRWKPICHNMRVVSEDYLRDREDIVQLSEEKYRTAKIALDYAYNMLELRSQSKNNMADVDLALEETWNNAILSGIKKPKVTLDSVGFIILTNKILRK</sequence>
<gene>
    <name evidence="4" type="ORF">H8B09_19720</name>
</gene>
<dbReference type="SMART" id="SM00490">
    <property type="entry name" value="HELICc"/>
    <property type="match status" value="1"/>
</dbReference>
<name>A0ABR8N3I0_9BACL</name>
<dbReference type="InterPro" id="IPR000330">
    <property type="entry name" value="SNF2_N"/>
</dbReference>
<dbReference type="NCBIfam" id="NF041062">
    <property type="entry name" value="DpdE"/>
    <property type="match status" value="1"/>
</dbReference>
<feature type="domain" description="Helicase ATP-binding" evidence="2">
    <location>
        <begin position="165"/>
        <end position="313"/>
    </location>
</feature>
<dbReference type="InterPro" id="IPR049730">
    <property type="entry name" value="SNF2/RAD54-like_C"/>
</dbReference>
<dbReference type="PROSITE" id="PS00690">
    <property type="entry name" value="DEAH_ATP_HELICASE"/>
    <property type="match status" value="1"/>
</dbReference>
<reference evidence="4 5" key="1">
    <citation type="submission" date="2020-09" db="EMBL/GenBank/DDBJ databases">
        <title>Paenibacillus sp. strain PR3 16S rRNA gene Genome sequencing and assembly.</title>
        <authorList>
            <person name="Kim J."/>
        </authorList>
    </citation>
    <scope>NUCLEOTIDE SEQUENCE [LARGE SCALE GENOMIC DNA]</scope>
    <source>
        <strain evidence="4 5">PR3</strain>
    </source>
</reference>
<dbReference type="PANTHER" id="PTHR45766">
    <property type="entry name" value="DNA ANNEALING HELICASE AND ENDONUCLEASE ZRANB3 FAMILY MEMBER"/>
    <property type="match status" value="1"/>
</dbReference>
<evidence type="ECO:0000313" key="4">
    <source>
        <dbReference type="EMBL" id="MBD3921004.1"/>
    </source>
</evidence>
<dbReference type="Proteomes" id="UP000609346">
    <property type="component" value="Unassembled WGS sequence"/>
</dbReference>
<dbReference type="Pfam" id="PF00176">
    <property type="entry name" value="SNF2-rel_dom"/>
    <property type="match status" value="2"/>
</dbReference>
<dbReference type="InterPro" id="IPR038718">
    <property type="entry name" value="SNF2-like_sf"/>
</dbReference>
<dbReference type="PROSITE" id="PS51192">
    <property type="entry name" value="HELICASE_ATP_BIND_1"/>
    <property type="match status" value="1"/>
</dbReference>
<organism evidence="4 5">
    <name type="scientific">Paenibacillus terricola</name>
    <dbReference type="NCBI Taxonomy" id="2763503"/>
    <lineage>
        <taxon>Bacteria</taxon>
        <taxon>Bacillati</taxon>
        <taxon>Bacillota</taxon>
        <taxon>Bacilli</taxon>
        <taxon>Bacillales</taxon>
        <taxon>Paenibacillaceae</taxon>
        <taxon>Paenibacillus</taxon>
    </lineage>
</organism>
<dbReference type="RefSeq" id="WP_191205311.1">
    <property type="nucleotide sequence ID" value="NZ_JACXZA010000005.1"/>
</dbReference>
<evidence type="ECO:0000259" key="2">
    <source>
        <dbReference type="PROSITE" id="PS51192"/>
    </source>
</evidence>
<dbReference type="InterPro" id="IPR002464">
    <property type="entry name" value="DNA/RNA_helicase_DEAH_CS"/>
</dbReference>
<dbReference type="InterPro" id="IPR027417">
    <property type="entry name" value="P-loop_NTPase"/>
</dbReference>
<comment type="caution">
    <text evidence="4">The sequence shown here is derived from an EMBL/GenBank/DDBJ whole genome shotgun (WGS) entry which is preliminary data.</text>
</comment>